<name>A0ABU8HJV1_9BACI</name>
<dbReference type="RefSeq" id="WP_336589108.1">
    <property type="nucleotide sequence ID" value="NZ_JBBAXC010000034.1"/>
</dbReference>
<dbReference type="Proteomes" id="UP001312865">
    <property type="component" value="Unassembled WGS sequence"/>
</dbReference>
<sequence>MNEYETVKDVCQKFIENKYNIGDLSRALSWVAVPIQIQEKVDEAEFKIEKIRFLVPDNEQYEEALDVIRDLLSEVKELESK</sequence>
<dbReference type="EMBL" id="JBBAXC010000034">
    <property type="protein sequence ID" value="MEI5909666.1"/>
    <property type="molecule type" value="Genomic_DNA"/>
</dbReference>
<accession>A0ABU8HJV1</accession>
<evidence type="ECO:0000313" key="1">
    <source>
        <dbReference type="EMBL" id="MEI5909666.1"/>
    </source>
</evidence>
<gene>
    <name evidence="1" type="ORF">WAK64_21970</name>
</gene>
<proteinExistence type="predicted"/>
<keyword evidence="2" id="KW-1185">Reference proteome</keyword>
<comment type="caution">
    <text evidence="1">The sequence shown here is derived from an EMBL/GenBank/DDBJ whole genome shotgun (WGS) entry which is preliminary data.</text>
</comment>
<reference evidence="1 2" key="1">
    <citation type="journal article" date="2018" name="J. Microbiol.">
        <title>Bacillus spongiae sp. nov., isolated from sponge of Jeju Island.</title>
        <authorList>
            <person name="Lee G.E."/>
            <person name="Im W.T."/>
            <person name="Park J.S."/>
        </authorList>
    </citation>
    <scope>NUCLEOTIDE SEQUENCE [LARGE SCALE GENOMIC DNA]</scope>
    <source>
        <strain evidence="1 2">135PIL107-10</strain>
    </source>
</reference>
<organism evidence="1 2">
    <name type="scientific">Bacillus spongiae</name>
    <dbReference type="NCBI Taxonomy" id="2683610"/>
    <lineage>
        <taxon>Bacteria</taxon>
        <taxon>Bacillati</taxon>
        <taxon>Bacillota</taxon>
        <taxon>Bacilli</taxon>
        <taxon>Bacillales</taxon>
        <taxon>Bacillaceae</taxon>
        <taxon>Bacillus</taxon>
    </lineage>
</organism>
<protein>
    <submittedName>
        <fullName evidence="1">Uncharacterized protein</fullName>
    </submittedName>
</protein>
<evidence type="ECO:0000313" key="2">
    <source>
        <dbReference type="Proteomes" id="UP001312865"/>
    </source>
</evidence>